<reference evidence="12" key="1">
    <citation type="submission" date="2023-07" db="EMBL/GenBank/DDBJ databases">
        <title>Comparative genomics of wheat-associated soil bacteria to identify genetic determinants of phenazine resistance.</title>
        <authorList>
            <person name="Mouncey N."/>
        </authorList>
    </citation>
    <scope>NUCLEOTIDE SEQUENCE</scope>
    <source>
        <strain evidence="12">V4I22</strain>
    </source>
</reference>
<dbReference type="InterPro" id="IPR002372">
    <property type="entry name" value="PQQ_rpt_dom"/>
</dbReference>
<dbReference type="GO" id="GO:0005524">
    <property type="term" value="F:ATP binding"/>
    <property type="evidence" value="ECO:0007669"/>
    <property type="project" value="UniProtKB-UniRule"/>
</dbReference>
<dbReference type="EMBL" id="JAUSZV010000006">
    <property type="protein sequence ID" value="MDQ0913508.1"/>
    <property type="molecule type" value="Genomic_DNA"/>
</dbReference>
<dbReference type="Proteomes" id="UP001234216">
    <property type="component" value="Unassembled WGS sequence"/>
</dbReference>
<keyword evidence="6 9" id="KW-0067">ATP-binding</keyword>
<name>A0AAW8FXV1_9ACTN</name>
<dbReference type="InterPro" id="IPR000719">
    <property type="entry name" value="Prot_kinase_dom"/>
</dbReference>
<feature type="domain" description="Protein kinase" evidence="11">
    <location>
        <begin position="22"/>
        <end position="291"/>
    </location>
</feature>
<dbReference type="AlphaFoldDB" id="A0AAW8FXV1"/>
<evidence type="ECO:0000256" key="9">
    <source>
        <dbReference type="PROSITE-ProRule" id="PRU10141"/>
    </source>
</evidence>
<evidence type="ECO:0000256" key="4">
    <source>
        <dbReference type="ARBA" id="ARBA00022741"/>
    </source>
</evidence>
<protein>
    <recommendedName>
        <fullName evidence="1">non-specific serine/threonine protein kinase</fullName>
        <ecNumber evidence="1">2.7.11.1</ecNumber>
    </recommendedName>
</protein>
<accession>A0AAW8FXV1</accession>
<dbReference type="Gene3D" id="2.130.10.10">
    <property type="entry name" value="YVTN repeat-like/Quinoprotein amine dehydrogenase"/>
    <property type="match status" value="2"/>
</dbReference>
<dbReference type="InterPro" id="IPR015943">
    <property type="entry name" value="WD40/YVTN_repeat-like_dom_sf"/>
</dbReference>
<sequence length="763" mass="80799">MQPADTFGGGCVVGDALLAGRYQLKQLVGRGGMGEVWEAFDERLGRTVAVKVVSLLAGGGNAAGELRARFLREARITAALQHPRIVAVHDLGEAVTAEGSAPFLVMEFLRGQGLETVVRRGPVPGQDVARWGAQICDALAEAHAGGVLHRDIKPANVFITANGGVKVLDFGIARAADPAGAGELLTRTGTVVGTAAYMAPEQARGRPEERSDLYAVGCLLFELLTGSLPFSAPDALGYLTAHLNDTPPTPSSVLPGLPAAWDELVLRLLEKEPGRRYASAAELAAELRGLYGSAGAVVPARRTPTVVDAGGSPGRPSPDATTASVTEPPRPPGLTRRSALGWGAGVLALGAAGTAAALYLTEEPDKGPVAWSQNIGDAQKLDRYHPTSVVSGGRWYIASGDAPVMVHAFDAARGARLWKATLSGQNWTADGSPQFAVVGHAAIVKSKLKEEQSPWLDAFDTVGGRRLWRHELDSQSWDVHQPGSLVIVAGDGSVAGLDPRSGKDRWTFLTDTPGGALCVGDLVVSGDTALSARTGKTAWQQSGFSANGRLAHALGKFLLFYEVGKKAATDLVCRSAHTGDVVWRTPFDAAEERAGSAERSWQAVISGTTIFLPLAAGDRRRPTAVDAATGKVKWTYDGPYRRASDYGDDGSVKQIEGVQGVLGVEGGFVVPTGKGTVCLNANDGRQRWRSRDEGAELIGQHVLFATPRERMFTQWRHTRIVDARTGREVWTGDFDTGLATLPQSTDGRVFIADMDGRLWALRI</sequence>
<dbReference type="EC" id="2.7.11.1" evidence="1"/>
<feature type="binding site" evidence="9">
    <location>
        <position position="51"/>
    </location>
    <ligand>
        <name>ATP</name>
        <dbReference type="ChEBI" id="CHEBI:30616"/>
    </ligand>
</feature>
<dbReference type="FunFam" id="3.30.200.20:FF:000035">
    <property type="entry name" value="Serine/threonine protein kinase Stk1"/>
    <property type="match status" value="1"/>
</dbReference>
<dbReference type="SUPFAM" id="SSF50998">
    <property type="entry name" value="Quinoprotein alcohol dehydrogenase-like"/>
    <property type="match status" value="1"/>
</dbReference>
<evidence type="ECO:0000256" key="1">
    <source>
        <dbReference type="ARBA" id="ARBA00012513"/>
    </source>
</evidence>
<dbReference type="FunFam" id="1.10.510.10:FF:000021">
    <property type="entry name" value="Serine/threonine protein kinase"/>
    <property type="match status" value="1"/>
</dbReference>
<evidence type="ECO:0000256" key="7">
    <source>
        <dbReference type="ARBA" id="ARBA00047899"/>
    </source>
</evidence>
<comment type="catalytic activity">
    <reaction evidence="7">
        <text>L-threonyl-[protein] + ATP = O-phospho-L-threonyl-[protein] + ADP + H(+)</text>
        <dbReference type="Rhea" id="RHEA:46608"/>
        <dbReference type="Rhea" id="RHEA-COMP:11060"/>
        <dbReference type="Rhea" id="RHEA-COMP:11605"/>
        <dbReference type="ChEBI" id="CHEBI:15378"/>
        <dbReference type="ChEBI" id="CHEBI:30013"/>
        <dbReference type="ChEBI" id="CHEBI:30616"/>
        <dbReference type="ChEBI" id="CHEBI:61977"/>
        <dbReference type="ChEBI" id="CHEBI:456216"/>
        <dbReference type="EC" id="2.7.11.1"/>
    </reaction>
</comment>
<dbReference type="SUPFAM" id="SSF56112">
    <property type="entry name" value="Protein kinase-like (PK-like)"/>
    <property type="match status" value="1"/>
</dbReference>
<dbReference type="PANTHER" id="PTHR43289:SF6">
    <property type="entry name" value="SERINE_THREONINE-PROTEIN KINASE NEKL-3"/>
    <property type="match status" value="1"/>
</dbReference>
<keyword evidence="3" id="KW-0808">Transferase</keyword>
<evidence type="ECO:0000256" key="8">
    <source>
        <dbReference type="ARBA" id="ARBA00048679"/>
    </source>
</evidence>
<dbReference type="InterPro" id="IPR011009">
    <property type="entry name" value="Kinase-like_dom_sf"/>
</dbReference>
<evidence type="ECO:0000259" key="11">
    <source>
        <dbReference type="PROSITE" id="PS50011"/>
    </source>
</evidence>
<dbReference type="InterPro" id="IPR011047">
    <property type="entry name" value="Quinoprotein_ADH-like_sf"/>
</dbReference>
<evidence type="ECO:0000256" key="6">
    <source>
        <dbReference type="ARBA" id="ARBA00022840"/>
    </source>
</evidence>
<dbReference type="PANTHER" id="PTHR43289">
    <property type="entry name" value="MITOGEN-ACTIVATED PROTEIN KINASE KINASE KINASE 20-RELATED"/>
    <property type="match status" value="1"/>
</dbReference>
<dbReference type="GO" id="GO:0045717">
    <property type="term" value="P:negative regulation of fatty acid biosynthetic process"/>
    <property type="evidence" value="ECO:0007669"/>
    <property type="project" value="UniProtKB-ARBA"/>
</dbReference>
<keyword evidence="4 9" id="KW-0547">Nucleotide-binding</keyword>
<comment type="catalytic activity">
    <reaction evidence="8">
        <text>L-seryl-[protein] + ATP = O-phospho-L-seryl-[protein] + ADP + H(+)</text>
        <dbReference type="Rhea" id="RHEA:17989"/>
        <dbReference type="Rhea" id="RHEA-COMP:9863"/>
        <dbReference type="Rhea" id="RHEA-COMP:11604"/>
        <dbReference type="ChEBI" id="CHEBI:15378"/>
        <dbReference type="ChEBI" id="CHEBI:29999"/>
        <dbReference type="ChEBI" id="CHEBI:30616"/>
        <dbReference type="ChEBI" id="CHEBI:83421"/>
        <dbReference type="ChEBI" id="CHEBI:456216"/>
        <dbReference type="EC" id="2.7.11.1"/>
    </reaction>
</comment>
<dbReference type="GO" id="GO:0004674">
    <property type="term" value="F:protein serine/threonine kinase activity"/>
    <property type="evidence" value="ECO:0007669"/>
    <property type="project" value="UniProtKB-KW"/>
</dbReference>
<dbReference type="RefSeq" id="WP_306986924.1">
    <property type="nucleotide sequence ID" value="NZ_JAUSZV010000006.1"/>
</dbReference>
<comment type="caution">
    <text evidence="12">The sequence shown here is derived from an EMBL/GenBank/DDBJ whole genome shotgun (WGS) entry which is preliminary data.</text>
</comment>
<evidence type="ECO:0000256" key="10">
    <source>
        <dbReference type="SAM" id="MobiDB-lite"/>
    </source>
</evidence>
<dbReference type="PROSITE" id="PS00108">
    <property type="entry name" value="PROTEIN_KINASE_ST"/>
    <property type="match status" value="1"/>
</dbReference>
<feature type="region of interest" description="Disordered" evidence="10">
    <location>
        <begin position="304"/>
        <end position="332"/>
    </location>
</feature>
<dbReference type="InterPro" id="IPR008271">
    <property type="entry name" value="Ser/Thr_kinase_AS"/>
</dbReference>
<keyword evidence="2" id="KW-0723">Serine/threonine-protein kinase</keyword>
<dbReference type="InterPro" id="IPR018391">
    <property type="entry name" value="PQQ_b-propeller_rpt"/>
</dbReference>
<evidence type="ECO:0000256" key="3">
    <source>
        <dbReference type="ARBA" id="ARBA00022679"/>
    </source>
</evidence>
<organism evidence="12 13">
    <name type="scientific">Streptomyces canus</name>
    <dbReference type="NCBI Taxonomy" id="58343"/>
    <lineage>
        <taxon>Bacteria</taxon>
        <taxon>Bacillati</taxon>
        <taxon>Actinomycetota</taxon>
        <taxon>Actinomycetes</taxon>
        <taxon>Kitasatosporales</taxon>
        <taxon>Streptomycetaceae</taxon>
        <taxon>Streptomyces</taxon>
        <taxon>Streptomyces aurantiacus group</taxon>
    </lineage>
</organism>
<dbReference type="PROSITE" id="PS50011">
    <property type="entry name" value="PROTEIN_KINASE_DOM"/>
    <property type="match status" value="1"/>
</dbReference>
<dbReference type="Gene3D" id="3.30.200.20">
    <property type="entry name" value="Phosphorylase Kinase, domain 1"/>
    <property type="match status" value="1"/>
</dbReference>
<dbReference type="PROSITE" id="PS00107">
    <property type="entry name" value="PROTEIN_KINASE_ATP"/>
    <property type="match status" value="1"/>
</dbReference>
<dbReference type="InterPro" id="IPR017441">
    <property type="entry name" value="Protein_kinase_ATP_BS"/>
</dbReference>
<proteinExistence type="predicted"/>
<evidence type="ECO:0000256" key="2">
    <source>
        <dbReference type="ARBA" id="ARBA00022527"/>
    </source>
</evidence>
<gene>
    <name evidence="12" type="ORF">QFZ22_009580</name>
</gene>
<dbReference type="SMART" id="SM00220">
    <property type="entry name" value="S_TKc"/>
    <property type="match status" value="1"/>
</dbReference>
<dbReference type="Pfam" id="PF00069">
    <property type="entry name" value="Pkinase"/>
    <property type="match status" value="1"/>
</dbReference>
<keyword evidence="5" id="KW-0418">Kinase</keyword>
<evidence type="ECO:0000256" key="5">
    <source>
        <dbReference type="ARBA" id="ARBA00022777"/>
    </source>
</evidence>
<dbReference type="Gene3D" id="1.10.510.10">
    <property type="entry name" value="Transferase(Phosphotransferase) domain 1"/>
    <property type="match status" value="1"/>
</dbReference>
<dbReference type="Pfam" id="PF13360">
    <property type="entry name" value="PQQ_2"/>
    <property type="match status" value="3"/>
</dbReference>
<dbReference type="CDD" id="cd14014">
    <property type="entry name" value="STKc_PknB_like"/>
    <property type="match status" value="1"/>
</dbReference>
<dbReference type="SMART" id="SM00564">
    <property type="entry name" value="PQQ"/>
    <property type="match status" value="4"/>
</dbReference>
<evidence type="ECO:0000313" key="12">
    <source>
        <dbReference type="EMBL" id="MDQ0913508.1"/>
    </source>
</evidence>
<evidence type="ECO:0000313" key="13">
    <source>
        <dbReference type="Proteomes" id="UP001234216"/>
    </source>
</evidence>